<evidence type="ECO:0000313" key="8">
    <source>
        <dbReference type="EMBL" id="CTQ50383.1"/>
    </source>
</evidence>
<dbReference type="EMBL" id="CXSU01000012">
    <property type="protein sequence ID" value="CTQ50383.1"/>
    <property type="molecule type" value="Genomic_DNA"/>
</dbReference>
<evidence type="ECO:0000259" key="7">
    <source>
        <dbReference type="PROSITE" id="PS51352"/>
    </source>
</evidence>
<keyword evidence="6" id="KW-0732">Signal</keyword>
<organism evidence="8 9">
    <name type="scientific">Jannaschia donghaensis</name>
    <dbReference type="NCBI Taxonomy" id="420998"/>
    <lineage>
        <taxon>Bacteria</taxon>
        <taxon>Pseudomonadati</taxon>
        <taxon>Pseudomonadota</taxon>
        <taxon>Alphaproteobacteria</taxon>
        <taxon>Rhodobacterales</taxon>
        <taxon>Roseobacteraceae</taxon>
        <taxon>Jannaschia</taxon>
    </lineage>
</organism>
<evidence type="ECO:0000256" key="4">
    <source>
        <dbReference type="PIRSR" id="PIRSR000303-1"/>
    </source>
</evidence>
<dbReference type="GO" id="GO:0004601">
    <property type="term" value="F:peroxidase activity"/>
    <property type="evidence" value="ECO:0007669"/>
    <property type="project" value="UniProtKB-KW"/>
</dbReference>
<reference evidence="8 9" key="1">
    <citation type="submission" date="2015-07" db="EMBL/GenBank/DDBJ databases">
        <authorList>
            <person name="Noorani M."/>
        </authorList>
    </citation>
    <scope>NUCLEOTIDE SEQUENCE [LARGE SCALE GENOMIC DNA]</scope>
    <source>
        <strain evidence="8 9">CECT 7802</strain>
    </source>
</reference>
<name>A0A0M6YLJ0_9RHOB</name>
<dbReference type="PRINTS" id="PR01011">
    <property type="entry name" value="GLUTPROXDASE"/>
</dbReference>
<feature type="signal peptide" evidence="6">
    <location>
        <begin position="1"/>
        <end position="16"/>
    </location>
</feature>
<dbReference type="RefSeq" id="WP_055085854.1">
    <property type="nucleotide sequence ID" value="NZ_CXSU01000012.1"/>
</dbReference>
<evidence type="ECO:0000256" key="6">
    <source>
        <dbReference type="SAM" id="SignalP"/>
    </source>
</evidence>
<keyword evidence="3 5" id="KW-0560">Oxidoreductase</keyword>
<dbReference type="STRING" id="420998.JDO7802_02406"/>
<dbReference type="CDD" id="cd00340">
    <property type="entry name" value="GSH_Peroxidase"/>
    <property type="match status" value="1"/>
</dbReference>
<dbReference type="InterPro" id="IPR029759">
    <property type="entry name" value="GPX_AS"/>
</dbReference>
<sequence>MRILAFFLTLSAPAAAFEFDALEGGTIDLDTFRGRAVLVVNTASLCGFTDQYAGLQMLQDTYGDAGLTVIAVPSDDFRQELASDEAVADFCEVNYGLTIPLTTITSVKGDGAHPFYRWLATEHGERPNWNFNKALLDLSGKLVAFEGAGTRPGAPKMIRAIEAALPE</sequence>
<dbReference type="InterPro" id="IPR000889">
    <property type="entry name" value="Glutathione_peroxidase"/>
</dbReference>
<dbReference type="SUPFAM" id="SSF52833">
    <property type="entry name" value="Thioredoxin-like"/>
    <property type="match status" value="1"/>
</dbReference>
<evidence type="ECO:0000256" key="5">
    <source>
        <dbReference type="RuleBase" id="RU000499"/>
    </source>
</evidence>
<dbReference type="Pfam" id="PF00255">
    <property type="entry name" value="GSHPx"/>
    <property type="match status" value="1"/>
</dbReference>
<gene>
    <name evidence="8" type="primary">bsaA</name>
    <name evidence="8" type="ORF">JDO7802_02406</name>
</gene>
<dbReference type="InterPro" id="IPR013766">
    <property type="entry name" value="Thioredoxin_domain"/>
</dbReference>
<dbReference type="GO" id="GO:0034599">
    <property type="term" value="P:cellular response to oxidative stress"/>
    <property type="evidence" value="ECO:0007669"/>
    <property type="project" value="TreeGrafter"/>
</dbReference>
<protein>
    <recommendedName>
        <fullName evidence="5">Glutathione peroxidase</fullName>
    </recommendedName>
</protein>
<dbReference type="InterPro" id="IPR036249">
    <property type="entry name" value="Thioredoxin-like_sf"/>
</dbReference>
<evidence type="ECO:0000256" key="1">
    <source>
        <dbReference type="ARBA" id="ARBA00006926"/>
    </source>
</evidence>
<keyword evidence="9" id="KW-1185">Reference proteome</keyword>
<dbReference type="AlphaFoldDB" id="A0A0M6YLJ0"/>
<evidence type="ECO:0000256" key="3">
    <source>
        <dbReference type="ARBA" id="ARBA00023002"/>
    </source>
</evidence>
<comment type="similarity">
    <text evidence="1 5">Belongs to the glutathione peroxidase family.</text>
</comment>
<evidence type="ECO:0000256" key="2">
    <source>
        <dbReference type="ARBA" id="ARBA00022559"/>
    </source>
</evidence>
<keyword evidence="2 5" id="KW-0575">Peroxidase</keyword>
<feature type="active site" evidence="4">
    <location>
        <position position="46"/>
    </location>
</feature>
<evidence type="ECO:0000313" key="9">
    <source>
        <dbReference type="Proteomes" id="UP000049222"/>
    </source>
</evidence>
<dbReference type="PIRSF" id="PIRSF000303">
    <property type="entry name" value="Glutathion_perox"/>
    <property type="match status" value="1"/>
</dbReference>
<feature type="domain" description="Thioredoxin" evidence="7">
    <location>
        <begin position="8"/>
        <end position="166"/>
    </location>
</feature>
<proteinExistence type="inferred from homology"/>
<dbReference type="PROSITE" id="PS00460">
    <property type="entry name" value="GLUTATHIONE_PEROXID_1"/>
    <property type="match status" value="1"/>
</dbReference>
<dbReference type="PROSITE" id="PS51352">
    <property type="entry name" value="THIOREDOXIN_2"/>
    <property type="match status" value="1"/>
</dbReference>
<dbReference type="PANTHER" id="PTHR11592">
    <property type="entry name" value="GLUTATHIONE PEROXIDASE"/>
    <property type="match status" value="1"/>
</dbReference>
<dbReference type="PROSITE" id="PS51355">
    <property type="entry name" value="GLUTATHIONE_PEROXID_3"/>
    <property type="match status" value="1"/>
</dbReference>
<dbReference type="OrthoDB" id="9785502at2"/>
<feature type="chain" id="PRO_5005808011" description="Glutathione peroxidase" evidence="6">
    <location>
        <begin position="17"/>
        <end position="167"/>
    </location>
</feature>
<dbReference type="Proteomes" id="UP000049222">
    <property type="component" value="Unassembled WGS sequence"/>
</dbReference>
<dbReference type="Gene3D" id="3.40.30.10">
    <property type="entry name" value="Glutaredoxin"/>
    <property type="match status" value="1"/>
</dbReference>
<dbReference type="PANTHER" id="PTHR11592:SF78">
    <property type="entry name" value="GLUTATHIONE PEROXIDASE"/>
    <property type="match status" value="1"/>
</dbReference>
<accession>A0A0M6YLJ0</accession>